<keyword evidence="1" id="KW-1133">Transmembrane helix</keyword>
<dbReference type="InterPro" id="IPR036869">
    <property type="entry name" value="J_dom_sf"/>
</dbReference>
<dbReference type="KEGG" id="hdf:AArcSl_0529"/>
<accession>A0A343TGF8</accession>
<evidence type="ECO:0000313" key="4">
    <source>
        <dbReference type="Proteomes" id="UP000263012"/>
    </source>
</evidence>
<evidence type="ECO:0000259" key="2">
    <source>
        <dbReference type="PROSITE" id="PS50076"/>
    </source>
</evidence>
<keyword evidence="4" id="KW-1185">Reference proteome</keyword>
<name>A0A343TGF8_9EURY</name>
<feature type="domain" description="J" evidence="2">
    <location>
        <begin position="156"/>
        <end position="209"/>
    </location>
</feature>
<dbReference type="SMART" id="SM00271">
    <property type="entry name" value="DnaJ"/>
    <property type="match status" value="1"/>
</dbReference>
<dbReference type="Gene3D" id="1.10.287.110">
    <property type="entry name" value="DnaJ domain"/>
    <property type="match status" value="1"/>
</dbReference>
<sequence length="216" mass="22830">MTAAPAWLLAGLVVGTLLSVLIAGAFLVGARLFPAPGTATASGDRADGDGSSRRRTDVRNYLGGIDEEFFEGYVAHGEEVDFYLPRRDVAITFDAQVYFSLAEADTYAVLYEHEMPVHHLGRRLPFEVSGIGQSVGAGVGPPGAGDVPVGAESVDVAFAELGIDRTTDVAAVRDAYRRRVKDVHPDQGGSKAAFRRVSEAYATARNYTARAGGSAP</sequence>
<keyword evidence="1" id="KW-0472">Membrane</keyword>
<dbReference type="Pfam" id="PF00226">
    <property type="entry name" value="DnaJ"/>
    <property type="match status" value="1"/>
</dbReference>
<evidence type="ECO:0000313" key="3">
    <source>
        <dbReference type="EMBL" id="AUX08180.1"/>
    </source>
</evidence>
<reference evidence="4" key="1">
    <citation type="submission" date="2017-11" db="EMBL/GenBank/DDBJ databases">
        <title>Phenotypic and genomic properties of facultatively anaerobic sulfur-reducing natronoarchaea from hypersaline soda lakes.</title>
        <authorList>
            <person name="Sorokin D.Y."/>
            <person name="Kublanov I.V."/>
            <person name="Roman P."/>
            <person name="Sinninghe Damste J.S."/>
            <person name="Golyshin P.N."/>
            <person name="Rojo D."/>
            <person name="Ciordia S."/>
            <person name="Mena M.D.C."/>
            <person name="Ferrer M."/>
            <person name="Messina E."/>
            <person name="Smedile F."/>
            <person name="La Spada G."/>
            <person name="La Cono V."/>
            <person name="Yakimov M.M."/>
        </authorList>
    </citation>
    <scope>NUCLEOTIDE SEQUENCE [LARGE SCALE GENOMIC DNA]</scope>
    <source>
        <strain evidence="4">AArc-Sl</strain>
    </source>
</reference>
<dbReference type="CDD" id="cd06257">
    <property type="entry name" value="DnaJ"/>
    <property type="match status" value="1"/>
</dbReference>
<evidence type="ECO:0000256" key="1">
    <source>
        <dbReference type="SAM" id="Phobius"/>
    </source>
</evidence>
<dbReference type="Proteomes" id="UP000263012">
    <property type="component" value="Chromosome"/>
</dbReference>
<dbReference type="EMBL" id="CP025066">
    <property type="protein sequence ID" value="AUX08180.1"/>
    <property type="molecule type" value="Genomic_DNA"/>
</dbReference>
<protein>
    <submittedName>
        <fullName evidence="3">Molecular chaperone DnaJ</fullName>
    </submittedName>
</protein>
<dbReference type="PROSITE" id="PS50076">
    <property type="entry name" value="DNAJ_2"/>
    <property type="match status" value="1"/>
</dbReference>
<keyword evidence="1" id="KW-0812">Transmembrane</keyword>
<gene>
    <name evidence="3" type="primary">dnaJ2</name>
    <name evidence="3" type="ORF">AArcSl_0529</name>
</gene>
<proteinExistence type="predicted"/>
<organism evidence="3 4">
    <name type="scientific">Halalkaliarchaeum desulfuricum</name>
    <dbReference type="NCBI Taxonomy" id="2055893"/>
    <lineage>
        <taxon>Archaea</taxon>
        <taxon>Methanobacteriati</taxon>
        <taxon>Methanobacteriota</taxon>
        <taxon>Stenosarchaea group</taxon>
        <taxon>Halobacteria</taxon>
        <taxon>Halobacteriales</taxon>
        <taxon>Haloferacaceae</taxon>
        <taxon>Halalkaliarchaeum</taxon>
    </lineage>
</organism>
<dbReference type="InterPro" id="IPR001623">
    <property type="entry name" value="DnaJ_domain"/>
</dbReference>
<feature type="transmembrane region" description="Helical" evidence="1">
    <location>
        <begin position="6"/>
        <end position="28"/>
    </location>
</feature>
<dbReference type="SUPFAM" id="SSF46565">
    <property type="entry name" value="Chaperone J-domain"/>
    <property type="match status" value="1"/>
</dbReference>
<dbReference type="AlphaFoldDB" id="A0A343TGF8"/>